<dbReference type="PANTHER" id="PTHR33434:SF2">
    <property type="entry name" value="FATTY ACID-BINDING PROTEIN TM_1468"/>
    <property type="match status" value="1"/>
</dbReference>
<dbReference type="PANTHER" id="PTHR33434">
    <property type="entry name" value="DEGV DOMAIN-CONTAINING PROTEIN DR_1986-RELATED"/>
    <property type="match status" value="1"/>
</dbReference>
<dbReference type="InterPro" id="IPR050270">
    <property type="entry name" value="DegV_domain_contain"/>
</dbReference>
<dbReference type="Proteomes" id="UP000676325">
    <property type="component" value="Unassembled WGS sequence"/>
</dbReference>
<sequence>MTGPTVVVTDSTACLSAERANAAGIVVVPLQVVIGTESYTEGTHEAQAALMAALRRRQPATTSRPSPEQFAACYRELVEQGAGGIVSVHLSEQLSATGEAARLAAKSAQVPVEVVDSRSLGMGLGYAALAAAEAANAGAGPLVCADIAAKRSTMTSILFYVDTLEYLRRGGRIGKAQAFVGSALAVKPLLHLVDGQVAPLEKVRTAARALARIEQVALERAGDGPVDVAVHHLNSLPRAELLAEQLRHRLPGLGELTISEVGAVIGAHAGPGVIGVVISPRLD</sequence>
<dbReference type="PROSITE" id="PS51482">
    <property type="entry name" value="DEGV"/>
    <property type="match status" value="1"/>
</dbReference>
<dbReference type="EMBL" id="JAGSOH010000062">
    <property type="protein sequence ID" value="MBR7828679.1"/>
    <property type="molecule type" value="Genomic_DNA"/>
</dbReference>
<accession>A0A941EJB5</accession>
<evidence type="ECO:0000313" key="2">
    <source>
        <dbReference type="EMBL" id="MBR7828679.1"/>
    </source>
</evidence>
<dbReference type="InterPro" id="IPR003797">
    <property type="entry name" value="DegV"/>
</dbReference>
<dbReference type="RefSeq" id="WP_212519810.1">
    <property type="nucleotide sequence ID" value="NZ_JAGSOH010000062.1"/>
</dbReference>
<dbReference type="Gene3D" id="3.30.1180.10">
    <property type="match status" value="1"/>
</dbReference>
<dbReference type="InterPro" id="IPR043168">
    <property type="entry name" value="DegV_C"/>
</dbReference>
<organism evidence="2 3">
    <name type="scientific">Actinospica acidithermotolerans</name>
    <dbReference type="NCBI Taxonomy" id="2828514"/>
    <lineage>
        <taxon>Bacteria</taxon>
        <taxon>Bacillati</taxon>
        <taxon>Actinomycetota</taxon>
        <taxon>Actinomycetes</taxon>
        <taxon>Catenulisporales</taxon>
        <taxon>Actinospicaceae</taxon>
        <taxon>Actinospica</taxon>
    </lineage>
</organism>
<evidence type="ECO:0000313" key="3">
    <source>
        <dbReference type="Proteomes" id="UP000676325"/>
    </source>
</evidence>
<dbReference type="SUPFAM" id="SSF82549">
    <property type="entry name" value="DAK1/DegV-like"/>
    <property type="match status" value="1"/>
</dbReference>
<proteinExistence type="predicted"/>
<dbReference type="NCBIfam" id="TIGR00762">
    <property type="entry name" value="DegV"/>
    <property type="match status" value="1"/>
</dbReference>
<comment type="caution">
    <text evidence="2">The sequence shown here is derived from an EMBL/GenBank/DDBJ whole genome shotgun (WGS) entry which is preliminary data.</text>
</comment>
<evidence type="ECO:0000256" key="1">
    <source>
        <dbReference type="ARBA" id="ARBA00023121"/>
    </source>
</evidence>
<dbReference type="Pfam" id="PF02645">
    <property type="entry name" value="DegV"/>
    <property type="match status" value="1"/>
</dbReference>
<reference evidence="2" key="1">
    <citation type="submission" date="2021-04" db="EMBL/GenBank/DDBJ databases">
        <title>Genome based classification of Actinospica acidithermotolerans sp. nov., an actinobacterium isolated from an Indonesian hot spring.</title>
        <authorList>
            <person name="Kusuma A.B."/>
            <person name="Putra K.E."/>
            <person name="Nafisah S."/>
            <person name="Loh J."/>
            <person name="Nouioui I."/>
            <person name="Goodfellow M."/>
        </authorList>
    </citation>
    <scope>NUCLEOTIDE SEQUENCE</scope>
    <source>
        <strain evidence="2">MGRD01-02</strain>
    </source>
</reference>
<dbReference type="GO" id="GO:0008289">
    <property type="term" value="F:lipid binding"/>
    <property type="evidence" value="ECO:0007669"/>
    <property type="project" value="UniProtKB-KW"/>
</dbReference>
<keyword evidence="1" id="KW-0446">Lipid-binding</keyword>
<keyword evidence="3" id="KW-1185">Reference proteome</keyword>
<name>A0A941EJB5_9ACTN</name>
<protein>
    <submittedName>
        <fullName evidence="2">DegV family protein</fullName>
    </submittedName>
</protein>
<dbReference type="Gene3D" id="3.40.50.10170">
    <property type="match status" value="1"/>
</dbReference>
<dbReference type="AlphaFoldDB" id="A0A941EJB5"/>
<gene>
    <name evidence="2" type="ORF">KDK95_20390</name>
</gene>